<organism evidence="1 2">
    <name type="scientific">Dyella kyungheensis</name>
    <dbReference type="NCBI Taxonomy" id="1242174"/>
    <lineage>
        <taxon>Bacteria</taxon>
        <taxon>Pseudomonadati</taxon>
        <taxon>Pseudomonadota</taxon>
        <taxon>Gammaproteobacteria</taxon>
        <taxon>Lysobacterales</taxon>
        <taxon>Rhodanobacteraceae</taxon>
        <taxon>Dyella</taxon>
    </lineage>
</organism>
<proteinExistence type="predicted"/>
<accession>A0ABS2JPU8</accession>
<evidence type="ECO:0000313" key="1">
    <source>
        <dbReference type="EMBL" id="MBM7121056.1"/>
    </source>
</evidence>
<dbReference type="Proteomes" id="UP001430065">
    <property type="component" value="Unassembled WGS sequence"/>
</dbReference>
<gene>
    <name evidence="1" type="ORF">ISP20_07770</name>
</gene>
<dbReference type="EMBL" id="JADIKC010000003">
    <property type="protein sequence ID" value="MBM7121056.1"/>
    <property type="molecule type" value="Genomic_DNA"/>
</dbReference>
<dbReference type="RefSeq" id="WP_204635474.1">
    <property type="nucleotide sequence ID" value="NZ_JADIKC010000003.1"/>
</dbReference>
<comment type="caution">
    <text evidence="1">The sequence shown here is derived from an EMBL/GenBank/DDBJ whole genome shotgun (WGS) entry which is preliminary data.</text>
</comment>
<sequence>MIEVLHVHAMTRMHRRQRDLMQWLREKRMVDASDASMRWRERKAAT</sequence>
<evidence type="ECO:0000313" key="2">
    <source>
        <dbReference type="Proteomes" id="UP001430065"/>
    </source>
</evidence>
<protein>
    <submittedName>
        <fullName evidence="1">Uncharacterized protein</fullName>
    </submittedName>
</protein>
<reference evidence="1 2" key="1">
    <citation type="submission" date="2020-10" db="EMBL/GenBank/DDBJ databases">
        <title>Phylogeny of dyella-like bacteria.</title>
        <authorList>
            <person name="Fu J."/>
        </authorList>
    </citation>
    <scope>NUCLEOTIDE SEQUENCE [LARGE SCALE GENOMIC DNA]</scope>
    <source>
        <strain evidence="1 2">THG-B117</strain>
    </source>
</reference>
<name>A0ABS2JPU8_9GAMM</name>
<keyword evidence="2" id="KW-1185">Reference proteome</keyword>